<dbReference type="PROSITE" id="PS00028">
    <property type="entry name" value="ZINC_FINGER_C2H2_1"/>
    <property type="match status" value="1"/>
</dbReference>
<keyword evidence="6" id="KW-0862">Zinc</keyword>
<dbReference type="GO" id="GO:0006355">
    <property type="term" value="P:regulation of DNA-templated transcription"/>
    <property type="evidence" value="ECO:0007669"/>
    <property type="project" value="InterPro"/>
</dbReference>
<feature type="domain" description="C2H2-type" evidence="9">
    <location>
        <begin position="759"/>
        <end position="789"/>
    </location>
</feature>
<evidence type="ECO:0000256" key="6">
    <source>
        <dbReference type="PROSITE-ProRule" id="PRU00042"/>
    </source>
</evidence>
<keyword evidence="1" id="KW-0156">Chromatin regulator</keyword>
<dbReference type="GO" id="GO:0008270">
    <property type="term" value="F:zinc ion binding"/>
    <property type="evidence" value="ECO:0007669"/>
    <property type="project" value="UniProtKB-KW"/>
</dbReference>
<evidence type="ECO:0000256" key="2">
    <source>
        <dbReference type="ARBA" id="ARBA00023015"/>
    </source>
</evidence>
<dbReference type="InterPro" id="IPR037138">
    <property type="entry name" value="His_deacetylse_dom_sf"/>
</dbReference>
<dbReference type="InterPro" id="IPR003150">
    <property type="entry name" value="DNA-bd_RFX"/>
</dbReference>
<evidence type="ECO:0000259" key="9">
    <source>
        <dbReference type="PROSITE" id="PS50157"/>
    </source>
</evidence>
<keyword evidence="6" id="KW-0863">Zinc-finger</keyword>
<comment type="catalytic activity">
    <reaction evidence="5">
        <text>N(6)-acetyl-L-lysyl-[histone] + H2O = L-lysyl-[histone] + acetate</text>
        <dbReference type="Rhea" id="RHEA:58196"/>
        <dbReference type="Rhea" id="RHEA-COMP:9845"/>
        <dbReference type="Rhea" id="RHEA-COMP:11338"/>
        <dbReference type="ChEBI" id="CHEBI:15377"/>
        <dbReference type="ChEBI" id="CHEBI:29969"/>
        <dbReference type="ChEBI" id="CHEBI:30089"/>
        <dbReference type="ChEBI" id="CHEBI:61930"/>
        <dbReference type="EC" id="3.5.1.98"/>
    </reaction>
</comment>
<dbReference type="Gene3D" id="1.10.150.60">
    <property type="entry name" value="ARID DNA-binding domain"/>
    <property type="match status" value="1"/>
</dbReference>
<evidence type="ECO:0000313" key="12">
    <source>
        <dbReference type="EMBL" id="EPB69976.1"/>
    </source>
</evidence>
<keyword evidence="3" id="KW-0804">Transcription</keyword>
<feature type="coiled-coil region" evidence="7">
    <location>
        <begin position="1304"/>
        <end position="1331"/>
    </location>
</feature>
<dbReference type="PANTHER" id="PTHR22970:SF14">
    <property type="entry name" value="AT-RICH INTERACTIVE DOMAIN-CONTAINING PROTEIN 2"/>
    <property type="match status" value="1"/>
</dbReference>
<dbReference type="PRINTS" id="PR01270">
    <property type="entry name" value="HDASUPER"/>
</dbReference>
<dbReference type="SUPFAM" id="SSF52768">
    <property type="entry name" value="Arginase/deacetylase"/>
    <property type="match status" value="1"/>
</dbReference>
<dbReference type="InterPro" id="IPR013087">
    <property type="entry name" value="Znf_C2H2_type"/>
</dbReference>
<dbReference type="SUPFAM" id="SSF46774">
    <property type="entry name" value="ARID-like"/>
    <property type="match status" value="1"/>
</dbReference>
<evidence type="ECO:0000259" key="11">
    <source>
        <dbReference type="PROSITE" id="PS51526"/>
    </source>
</evidence>
<evidence type="ECO:0000256" key="8">
    <source>
        <dbReference type="SAM" id="MobiDB-lite"/>
    </source>
</evidence>
<feature type="domain" description="ARID" evidence="10">
    <location>
        <begin position="24"/>
        <end position="119"/>
    </location>
</feature>
<gene>
    <name evidence="12" type="ORF">ANCCEY_10921</name>
</gene>
<feature type="region of interest" description="Disordered" evidence="8">
    <location>
        <begin position="681"/>
        <end position="752"/>
    </location>
</feature>
<dbReference type="PROSITE" id="PS51011">
    <property type="entry name" value="ARID"/>
    <property type="match status" value="1"/>
</dbReference>
<dbReference type="FunFam" id="3.40.800.20:FF:000024">
    <property type="entry name" value="Histone deacetylase 3"/>
    <property type="match status" value="1"/>
</dbReference>
<dbReference type="InterPro" id="IPR052406">
    <property type="entry name" value="Chromatin_Remodeling_Comp"/>
</dbReference>
<keyword evidence="4" id="KW-0539">Nucleus</keyword>
<keyword evidence="2" id="KW-0805">Transcription regulation</keyword>
<dbReference type="InterPro" id="IPR023696">
    <property type="entry name" value="Ureohydrolase_dom_sf"/>
</dbReference>
<feature type="region of interest" description="Disordered" evidence="8">
    <location>
        <begin position="1243"/>
        <end position="1274"/>
    </location>
</feature>
<evidence type="ECO:0000256" key="5">
    <source>
        <dbReference type="ARBA" id="ARBA00048287"/>
    </source>
</evidence>
<evidence type="ECO:0000256" key="7">
    <source>
        <dbReference type="SAM" id="Coils"/>
    </source>
</evidence>
<dbReference type="InterPro" id="IPR000286">
    <property type="entry name" value="HDACs"/>
</dbReference>
<proteinExistence type="predicted"/>
<dbReference type="InterPro" id="IPR001606">
    <property type="entry name" value="ARID_dom"/>
</dbReference>
<sequence>MDRRKRKSALDNYLDSLTDPPEKLKKISEFYHNLRQFYKRKWSAKNAPLRLPTVQGVEVNLYRLYDTVMALGGWQKVALQEKWADVAEMLGVGEDVVGGDHAIKLLYMRYLSKYEQIETIGDIDDMLDGEMSRSRGRQISFFATNDCPIGMGRSHEYIRRDDRGNPSTEPDYGRLTKSLLSGLPNEVDFAMNVCTLLSHPGPRLLRLSHAPNIITLLVAHCGIFDDEDKDLSDLAGAWHRNGGRDFTSFWASAGIPDDILEKFAPQAVGKKVDPDTDMFTGLVKEFDVRDPMSWRINQIDLTWHKMVHCADHTLLRIVREGIFSTDKFKLIRSMEILTALCSFEGNEATICDFLDRKIFEHIFNIVCIKDIMMCVYTLECLYQISEMGDVACQLLAELPRAITQLVSMATLEAVSFGPAGLAGMKVVEYQPTHLMQQHVMQQHHGQFQMQHHQAQQMQQQPRVLYPGSTQIAGPPQQMRHLVQQQHMQHPNLHVQQPAHHVMPQTPRTHFAPAPQVAGVASAVTSSGGGENKVDQLTEQWIRQNCILDRTAVTPRGELYAAYVDDLRNQYHSLSGSLAMFSNVMKSIFPELVFKMAENGLMMVAQGIRLVKPHRLAPAASAQVVSGSAPAPSNAVPPAMAAPVVPQPPSHSATIAAHPLMKQILTKNTQTPSAAGVNGVNGVAASSSSSRCASPAVEANAENKGEDQQKGTGARESQDHKSKVNGQNGKEQNGTVTSSEDEGSDDEKSTSRKVEPTAEFMCEWDGCAFLFTTASSVLSHVAKVHIAEDGEQVVIDNPRPGSPCQRDNIENGFAAEKDEPEGPVTKSIRLTSCLILRNLARYSATGRQRFHSKEYVDFLERISPQCAEQYEHLFAQFNIGEDCPIFDGIFEFCSIYTGGSLEGAQRLNHKVSDIVINWSGGLHHAKKAEASGFCYVNDIVIAILELLKYHKRVLYIDIDIHHGDGVQEAFYFTDRVMTVSFHKYGSLFFPGTGSIYDLGQGTGHYFAVNVPLQQGIEDDDYLSVFRPVIGQVVENFQPEAVILQCGADSLGCDRLGCFNLSFDGHAECVRFVKSLGIPMMVLGGGGYTLRNVARCWANETGVLLDVEMTNEIPENAEYLPFFEPEFTLRPDLPKRADNHNTKEFLSAIRQEIIENLRQVKGAPSVQMMPIPEDLLDVDVALCRPELGDEERAKDYEETNVMFKLELKTWRNLISDYIECVTVENLLPRQKPLLLPAELTQQRRSTDAQLAKTQECDALPEPANVKAPKKAGTEAATKDTFEFQKKAVDDGIVLHPSCVKHMGNIDELALERRAQLEKDVEALKSDRDKSIDRDRKPDPKLKVRINEKNCVLYETNDAPTLDEQDENEENMIGDLY</sequence>
<evidence type="ECO:0000256" key="4">
    <source>
        <dbReference type="ARBA" id="ARBA00023242"/>
    </source>
</evidence>
<dbReference type="GO" id="GO:0003677">
    <property type="term" value="F:DNA binding"/>
    <property type="evidence" value="ECO:0007669"/>
    <property type="project" value="InterPro"/>
</dbReference>
<dbReference type="Proteomes" id="UP000054495">
    <property type="component" value="Unassembled WGS sequence"/>
</dbReference>
<dbReference type="EMBL" id="KE125236">
    <property type="protein sequence ID" value="EPB69976.1"/>
    <property type="molecule type" value="Genomic_DNA"/>
</dbReference>
<feature type="compositionally biased region" description="Polar residues" evidence="8">
    <location>
        <begin position="723"/>
        <end position="733"/>
    </location>
</feature>
<dbReference type="SMART" id="SM00501">
    <property type="entry name" value="BRIGHT"/>
    <property type="match status" value="1"/>
</dbReference>
<accession>A0A0D6LJ68</accession>
<dbReference type="Pfam" id="PF01388">
    <property type="entry name" value="ARID"/>
    <property type="match status" value="1"/>
</dbReference>
<name>A0A0D6LJ68_9BILA</name>
<organism evidence="12 13">
    <name type="scientific">Ancylostoma ceylanicum</name>
    <dbReference type="NCBI Taxonomy" id="53326"/>
    <lineage>
        <taxon>Eukaryota</taxon>
        <taxon>Metazoa</taxon>
        <taxon>Ecdysozoa</taxon>
        <taxon>Nematoda</taxon>
        <taxon>Chromadorea</taxon>
        <taxon>Rhabditida</taxon>
        <taxon>Rhabditina</taxon>
        <taxon>Rhabditomorpha</taxon>
        <taxon>Strongyloidea</taxon>
        <taxon>Ancylostomatidae</taxon>
        <taxon>Ancylostomatinae</taxon>
        <taxon>Ancylostoma</taxon>
    </lineage>
</organism>
<keyword evidence="6" id="KW-0479">Metal-binding</keyword>
<dbReference type="PANTHER" id="PTHR22970">
    <property type="entry name" value="AT-RICH INTERACTIVE DOMAIN-CONTAINING PROTEIN 2"/>
    <property type="match status" value="1"/>
</dbReference>
<feature type="domain" description="RFX-type winged-helix" evidence="11">
    <location>
        <begin position="537"/>
        <end position="611"/>
    </location>
</feature>
<dbReference type="PROSITE" id="PS50157">
    <property type="entry name" value="ZINC_FINGER_C2H2_2"/>
    <property type="match status" value="1"/>
</dbReference>
<keyword evidence="13" id="KW-1185">Reference proteome</keyword>
<dbReference type="PROSITE" id="PS51526">
    <property type="entry name" value="RFX_DBD"/>
    <property type="match status" value="1"/>
</dbReference>
<dbReference type="SMART" id="SM01014">
    <property type="entry name" value="ARID"/>
    <property type="match status" value="1"/>
</dbReference>
<protein>
    <submittedName>
        <fullName evidence="12">Histone deacetylase family protein</fullName>
    </submittedName>
</protein>
<evidence type="ECO:0000259" key="10">
    <source>
        <dbReference type="PROSITE" id="PS51011"/>
    </source>
</evidence>
<dbReference type="GO" id="GO:0141221">
    <property type="term" value="F:histone deacetylase activity, hydrolytic mechanism"/>
    <property type="evidence" value="ECO:0007669"/>
    <property type="project" value="UniProtKB-EC"/>
</dbReference>
<dbReference type="CDD" id="cd16100">
    <property type="entry name" value="ARID"/>
    <property type="match status" value="1"/>
</dbReference>
<evidence type="ECO:0000313" key="13">
    <source>
        <dbReference type="Proteomes" id="UP000054495"/>
    </source>
</evidence>
<dbReference type="InterPro" id="IPR023801">
    <property type="entry name" value="His_deacetylse_dom"/>
</dbReference>
<dbReference type="Pfam" id="PF00850">
    <property type="entry name" value="Hist_deacetyl"/>
    <property type="match status" value="1"/>
</dbReference>
<reference evidence="12 13" key="1">
    <citation type="submission" date="2013-05" db="EMBL/GenBank/DDBJ databases">
        <title>Draft genome of the parasitic nematode Anyclostoma ceylanicum.</title>
        <authorList>
            <person name="Mitreva M."/>
        </authorList>
    </citation>
    <scope>NUCLEOTIDE SEQUENCE [LARGE SCALE GENOMIC DNA]</scope>
</reference>
<evidence type="ECO:0000256" key="1">
    <source>
        <dbReference type="ARBA" id="ARBA00022853"/>
    </source>
</evidence>
<dbReference type="InterPro" id="IPR036431">
    <property type="entry name" value="ARID_dom_sf"/>
</dbReference>
<keyword evidence="7" id="KW-0175">Coiled coil</keyword>
<dbReference type="Gene3D" id="3.40.800.20">
    <property type="entry name" value="Histone deacetylase domain"/>
    <property type="match status" value="1"/>
</dbReference>
<evidence type="ECO:0000256" key="3">
    <source>
        <dbReference type="ARBA" id="ARBA00023163"/>
    </source>
</evidence>